<dbReference type="GO" id="GO:0019894">
    <property type="term" value="F:kinesin binding"/>
    <property type="evidence" value="ECO:0007669"/>
    <property type="project" value="TreeGrafter"/>
</dbReference>
<gene>
    <name evidence="13" type="ordered locus">Despr_0396</name>
</gene>
<dbReference type="GO" id="GO:0005871">
    <property type="term" value="C:kinesin complex"/>
    <property type="evidence" value="ECO:0007669"/>
    <property type="project" value="InterPro"/>
</dbReference>
<evidence type="ECO:0000256" key="5">
    <source>
        <dbReference type="ARBA" id="ARBA00022737"/>
    </source>
</evidence>
<dbReference type="RefSeq" id="WP_015723125.1">
    <property type="nucleotide sequence ID" value="NC_014972.1"/>
</dbReference>
<protein>
    <submittedName>
        <fullName evidence="13">Tetratricopeptide TPR_1 repeat-containing protein</fullName>
    </submittedName>
</protein>
<dbReference type="KEGG" id="dpr:Despr_0396"/>
<evidence type="ECO:0000256" key="4">
    <source>
        <dbReference type="ARBA" id="ARBA00022701"/>
    </source>
</evidence>
<evidence type="ECO:0000256" key="7">
    <source>
        <dbReference type="ARBA" id="ARBA00023054"/>
    </source>
</evidence>
<evidence type="ECO:0000313" key="13">
    <source>
        <dbReference type="EMBL" id="ADW16578.1"/>
    </source>
</evidence>
<sequence length="614" mass="67232">MNGFALALLVGIALLAVVFLWKNQAARKKSTVSKAEEQAQRPALPPEQEPPQAVEAPAVAPVPEESAATVITPELPSLEMTVAPTSDTTAAVAEPTPTEPPAAVEPITEDQERGEAAEPLAIVEHDRLAEETEPVLAAATEGEQEAINEQKVVAAAESASPSAAPFPEEGEGRAESPASGQLQTEVMDFAIPDLVAEPKASEEPPPLVRLSLEAYASRLNALEERQRAALAQAIEQQDDKRRDQLQRELVIMNDKLALLADSYVDEMACYQQILDALVRLRHENGEPELTAAIDQLQVGEPAAAEAYLAHLSGQSHPLAAQAAHFSGQLAECRVDLQQAMERYRLAVAKEPGNPRHLQSAGRTARCLYKYKEAVPWLESFVQLSKESSATDPLALALAQRELAYTYVLSGQYQKAGPLYKESMTSLAKQLGQDHVEMAVSWRQIGEYQETLGEYDKAVALYKKALDILEKKRGREHPALTGILAKLAALCMELEMEKQAVPLYERLVRIQEKTLRPTHPQLVISLNNLAESYRLQGQYAEAEACYRKSLAINEAVHGKEHPSVAAILQELAKLCTNQRKSEEAQHYQQRAAAIFQQSVEAAEKQQGKEALTLEL</sequence>
<dbReference type="PROSITE" id="PS50005">
    <property type="entry name" value="TPR"/>
    <property type="match status" value="1"/>
</dbReference>
<feature type="region of interest" description="Disordered" evidence="12">
    <location>
        <begin position="32"/>
        <end position="67"/>
    </location>
</feature>
<evidence type="ECO:0000313" key="14">
    <source>
        <dbReference type="Proteomes" id="UP000006365"/>
    </source>
</evidence>
<evidence type="ECO:0000256" key="9">
    <source>
        <dbReference type="ARBA" id="ARBA00023212"/>
    </source>
</evidence>
<dbReference type="InterPro" id="IPR019734">
    <property type="entry name" value="TPR_rpt"/>
</dbReference>
<dbReference type="GO" id="GO:0005874">
    <property type="term" value="C:microtubule"/>
    <property type="evidence" value="ECO:0007669"/>
    <property type="project" value="UniProtKB-KW"/>
</dbReference>
<comment type="similarity">
    <text evidence="2">Belongs to the kinesin light chain family.</text>
</comment>
<dbReference type="GO" id="GO:0005737">
    <property type="term" value="C:cytoplasm"/>
    <property type="evidence" value="ECO:0007669"/>
    <property type="project" value="TreeGrafter"/>
</dbReference>
<dbReference type="Proteomes" id="UP000006365">
    <property type="component" value="Chromosome"/>
</dbReference>
<dbReference type="EMBL" id="CP002364">
    <property type="protein sequence ID" value="ADW16578.1"/>
    <property type="molecule type" value="Genomic_DNA"/>
</dbReference>
<keyword evidence="3" id="KW-0963">Cytoplasm</keyword>
<keyword evidence="8" id="KW-0505">Motor protein</keyword>
<keyword evidence="6 10" id="KW-0802">TPR repeat</keyword>
<dbReference type="PANTHER" id="PTHR45783">
    <property type="entry name" value="KINESIN LIGHT CHAIN"/>
    <property type="match status" value="1"/>
</dbReference>
<reference evidence="13 14" key="1">
    <citation type="journal article" date="2011" name="Stand. Genomic Sci.">
        <title>Complete genome sequence of Desulfobulbus propionicus type strain (1pr3).</title>
        <authorList>
            <person name="Pagani I."/>
            <person name="Lapidus A."/>
            <person name="Nolan M."/>
            <person name="Lucas S."/>
            <person name="Hammon N."/>
            <person name="Deshpande S."/>
            <person name="Cheng J.F."/>
            <person name="Chertkov O."/>
            <person name="Davenport K."/>
            <person name="Tapia R."/>
            <person name="Han C."/>
            <person name="Goodwin L."/>
            <person name="Pitluck S."/>
            <person name="Liolios K."/>
            <person name="Mavromatis K."/>
            <person name="Ivanova N."/>
            <person name="Mikhailova N."/>
            <person name="Pati A."/>
            <person name="Chen A."/>
            <person name="Palaniappan K."/>
            <person name="Land M."/>
            <person name="Hauser L."/>
            <person name="Chang Y.J."/>
            <person name="Jeffries C.D."/>
            <person name="Detter J.C."/>
            <person name="Brambilla E."/>
            <person name="Kannan K.P."/>
            <person name="Djao O.D."/>
            <person name="Rohde M."/>
            <person name="Pukall R."/>
            <person name="Spring S."/>
            <person name="Goker M."/>
            <person name="Sikorski J."/>
            <person name="Woyke T."/>
            <person name="Bristow J."/>
            <person name="Eisen J.A."/>
            <person name="Markowitz V."/>
            <person name="Hugenholtz P."/>
            <person name="Kyrpides N.C."/>
            <person name="Klenk H.P."/>
        </authorList>
    </citation>
    <scope>NUCLEOTIDE SEQUENCE [LARGE SCALE GENOMIC DNA]</scope>
    <source>
        <strain evidence="14">ATCC 33891 / DSM 2032 / 1pr3</strain>
    </source>
</reference>
<keyword evidence="5" id="KW-0677">Repeat</keyword>
<proteinExistence type="inferred from homology"/>
<name>A0A7U3YJJ8_DESPD</name>
<evidence type="ECO:0000256" key="2">
    <source>
        <dbReference type="ARBA" id="ARBA00009622"/>
    </source>
</evidence>
<feature type="region of interest" description="Disordered" evidence="12">
    <location>
        <begin position="154"/>
        <end position="181"/>
    </location>
</feature>
<evidence type="ECO:0000256" key="3">
    <source>
        <dbReference type="ARBA" id="ARBA00022490"/>
    </source>
</evidence>
<accession>A0A7U3YJJ8</accession>
<keyword evidence="9" id="KW-0206">Cytoskeleton</keyword>
<dbReference type="PANTHER" id="PTHR45783:SF3">
    <property type="entry name" value="KINESIN LIGHT CHAIN"/>
    <property type="match status" value="1"/>
</dbReference>
<dbReference type="AlphaFoldDB" id="A0A7U3YJJ8"/>
<dbReference type="InterPro" id="IPR002151">
    <property type="entry name" value="Kinesin_light"/>
</dbReference>
<feature type="compositionally biased region" description="Low complexity" evidence="12">
    <location>
        <begin position="50"/>
        <end position="67"/>
    </location>
</feature>
<dbReference type="InterPro" id="IPR011990">
    <property type="entry name" value="TPR-like_helical_dom_sf"/>
</dbReference>
<evidence type="ECO:0000256" key="6">
    <source>
        <dbReference type="ARBA" id="ARBA00022803"/>
    </source>
</evidence>
<keyword evidence="14" id="KW-1185">Reference proteome</keyword>
<dbReference type="PRINTS" id="PR00381">
    <property type="entry name" value="KINESINLIGHT"/>
</dbReference>
<evidence type="ECO:0000256" key="8">
    <source>
        <dbReference type="ARBA" id="ARBA00023175"/>
    </source>
</evidence>
<evidence type="ECO:0000256" key="11">
    <source>
        <dbReference type="SAM" id="Coils"/>
    </source>
</evidence>
<feature type="compositionally biased region" description="Low complexity" evidence="12">
    <location>
        <begin position="154"/>
        <end position="167"/>
    </location>
</feature>
<feature type="coiled-coil region" evidence="11">
    <location>
        <begin position="212"/>
        <end position="262"/>
    </location>
</feature>
<feature type="repeat" description="TPR" evidence="10">
    <location>
        <begin position="438"/>
        <end position="471"/>
    </location>
</feature>
<evidence type="ECO:0000256" key="10">
    <source>
        <dbReference type="PROSITE-ProRule" id="PRU00339"/>
    </source>
</evidence>
<keyword evidence="4" id="KW-0493">Microtubule</keyword>
<evidence type="ECO:0000256" key="12">
    <source>
        <dbReference type="SAM" id="MobiDB-lite"/>
    </source>
</evidence>
<dbReference type="Gene3D" id="1.25.40.10">
    <property type="entry name" value="Tetratricopeptide repeat domain"/>
    <property type="match status" value="2"/>
</dbReference>
<evidence type="ECO:0000256" key="1">
    <source>
        <dbReference type="ARBA" id="ARBA00004245"/>
    </source>
</evidence>
<dbReference type="SUPFAM" id="SSF48452">
    <property type="entry name" value="TPR-like"/>
    <property type="match status" value="2"/>
</dbReference>
<dbReference type="GO" id="GO:0007018">
    <property type="term" value="P:microtubule-based movement"/>
    <property type="evidence" value="ECO:0007669"/>
    <property type="project" value="TreeGrafter"/>
</dbReference>
<keyword evidence="7 11" id="KW-0175">Coiled coil</keyword>
<comment type="subcellular location">
    <subcellularLocation>
        <location evidence="1">Cytoplasm</location>
        <location evidence="1">Cytoskeleton</location>
    </subcellularLocation>
</comment>
<dbReference type="Pfam" id="PF13424">
    <property type="entry name" value="TPR_12"/>
    <property type="match status" value="2"/>
</dbReference>
<organism evidence="13 14">
    <name type="scientific">Desulfobulbus propionicus (strain ATCC 33891 / DSM 2032 / VKM B-1956 / 1pr3)</name>
    <dbReference type="NCBI Taxonomy" id="577650"/>
    <lineage>
        <taxon>Bacteria</taxon>
        <taxon>Pseudomonadati</taxon>
        <taxon>Thermodesulfobacteriota</taxon>
        <taxon>Desulfobulbia</taxon>
        <taxon>Desulfobulbales</taxon>
        <taxon>Desulfobulbaceae</taxon>
        <taxon>Desulfobulbus</taxon>
    </lineage>
</organism>
<dbReference type="SMART" id="SM00028">
    <property type="entry name" value="TPR"/>
    <property type="match status" value="6"/>
</dbReference>